<name>A0AAU8A151_9BURK</name>
<protein>
    <submittedName>
        <fullName evidence="1">Uncharacterized protein</fullName>
    </submittedName>
</protein>
<organism evidence="1">
    <name type="scientific">Polynucleobacter sp. UK-FUSCHL-C3</name>
    <dbReference type="NCBI Taxonomy" id="2955208"/>
    <lineage>
        <taxon>Bacteria</taxon>
        <taxon>Pseudomonadati</taxon>
        <taxon>Pseudomonadota</taxon>
        <taxon>Betaproteobacteria</taxon>
        <taxon>Burkholderiales</taxon>
        <taxon>Burkholderiaceae</taxon>
        <taxon>Polynucleobacter</taxon>
    </lineage>
</organism>
<accession>A0AAU8A151</accession>
<reference evidence="1" key="1">
    <citation type="submission" date="2022-06" db="EMBL/GenBank/DDBJ databases">
        <title>New Polynucleobacter species.</title>
        <authorList>
            <person name="Hahn M.W."/>
        </authorList>
    </citation>
    <scope>NUCLEOTIDE SEQUENCE</scope>
    <source>
        <strain evidence="1">UK-FUSCHL-C3</strain>
    </source>
</reference>
<dbReference type="EMBL" id="CP099959">
    <property type="protein sequence ID" value="XCC57016.1"/>
    <property type="molecule type" value="Genomic_DNA"/>
</dbReference>
<proteinExistence type="predicted"/>
<gene>
    <name evidence="1" type="ORF">NKE59_05800</name>
</gene>
<dbReference type="AlphaFoldDB" id="A0AAU8A151"/>
<evidence type="ECO:0000313" key="1">
    <source>
        <dbReference type="EMBL" id="XCC57016.1"/>
    </source>
</evidence>
<dbReference type="RefSeq" id="WP_353438021.1">
    <property type="nucleotide sequence ID" value="NZ_CP099959.1"/>
</dbReference>
<sequence length="65" mass="7799">MKMTVYRYKVYDRQHDDLAHIPPHYATREYIEELERTTVIEYDSLEVDESDLDSHGRIAVRNEGQ</sequence>